<dbReference type="InterPro" id="IPR011010">
    <property type="entry name" value="DNA_brk_join_enz"/>
</dbReference>
<keyword evidence="7" id="KW-1185">Reference proteome</keyword>
<dbReference type="CDD" id="cd00397">
    <property type="entry name" value="DNA_BRE_C"/>
    <property type="match status" value="1"/>
</dbReference>
<dbReference type="PANTHER" id="PTHR30349:SF41">
    <property type="entry name" value="INTEGRASE_RECOMBINASE PROTEIN MJ0367-RELATED"/>
    <property type="match status" value="1"/>
</dbReference>
<dbReference type="Proteomes" id="UP000642748">
    <property type="component" value="Unassembled WGS sequence"/>
</dbReference>
<gene>
    <name evidence="6" type="ORF">Raf01_43240</name>
</gene>
<dbReference type="InterPro" id="IPR013762">
    <property type="entry name" value="Integrase-like_cat_sf"/>
</dbReference>
<dbReference type="SUPFAM" id="SSF56349">
    <property type="entry name" value="DNA breaking-rejoining enzymes"/>
    <property type="match status" value="1"/>
</dbReference>
<sequence>MTGSIPQRNAQLETLRDLLQQLGVQPEQLLADPMAPPVVVPTFNEYVWQVAEAVSPGTKRAYHSYWRRICHHWGSRRLDEPTPLEIKRLAETIRTDVVVRRNARGGRTAAEHLIAAMRCIYRHAVMDGLIAETDNPAAKVAKPRRLASTRRAIPETQLAAIVDIAGSTGNDPELDSLLIRLHTETACRRGGALALRPRDLDPDQCLIYLREKGGTSRWQPVSPTLMRHLLAHHRERGDSNRDGSLLRYRGGRPLTYRRYDHLWHRIGTHLPWVAAQHVSTHWLRHTTLTWVERAFSYAVARAYAGHTGKNDVGTTMTYVRAEIQEVAAALAALTTEPHPLTMPTTDADDRQPTARSPLPT</sequence>
<name>A0A8J3VRI1_9ACTN</name>
<evidence type="ECO:0000313" key="7">
    <source>
        <dbReference type="Proteomes" id="UP000642748"/>
    </source>
</evidence>
<feature type="domain" description="Tyr recombinase" evidence="5">
    <location>
        <begin position="148"/>
        <end position="331"/>
    </location>
</feature>
<dbReference type="GO" id="GO:0003677">
    <property type="term" value="F:DNA binding"/>
    <property type="evidence" value="ECO:0007669"/>
    <property type="project" value="UniProtKB-KW"/>
</dbReference>
<proteinExistence type="inferred from homology"/>
<dbReference type="InterPro" id="IPR050090">
    <property type="entry name" value="Tyrosine_recombinase_XerCD"/>
</dbReference>
<keyword evidence="2" id="KW-0238">DNA-binding</keyword>
<dbReference type="AlphaFoldDB" id="A0A8J3VRI1"/>
<evidence type="ECO:0000256" key="4">
    <source>
        <dbReference type="SAM" id="MobiDB-lite"/>
    </source>
</evidence>
<dbReference type="InterPro" id="IPR010998">
    <property type="entry name" value="Integrase_recombinase_N"/>
</dbReference>
<keyword evidence="3" id="KW-0233">DNA recombination</keyword>
<comment type="caution">
    <text evidence="6">The sequence shown here is derived from an EMBL/GenBank/DDBJ whole genome shotgun (WGS) entry which is preliminary data.</text>
</comment>
<evidence type="ECO:0000259" key="5">
    <source>
        <dbReference type="PROSITE" id="PS51898"/>
    </source>
</evidence>
<organism evidence="6 7">
    <name type="scientific">Rugosimonospora africana</name>
    <dbReference type="NCBI Taxonomy" id="556532"/>
    <lineage>
        <taxon>Bacteria</taxon>
        <taxon>Bacillati</taxon>
        <taxon>Actinomycetota</taxon>
        <taxon>Actinomycetes</taxon>
        <taxon>Micromonosporales</taxon>
        <taxon>Micromonosporaceae</taxon>
        <taxon>Rugosimonospora</taxon>
    </lineage>
</organism>
<evidence type="ECO:0000256" key="3">
    <source>
        <dbReference type="ARBA" id="ARBA00023172"/>
    </source>
</evidence>
<feature type="region of interest" description="Disordered" evidence="4">
    <location>
        <begin position="334"/>
        <end position="360"/>
    </location>
</feature>
<dbReference type="GO" id="GO:0006310">
    <property type="term" value="P:DNA recombination"/>
    <property type="evidence" value="ECO:0007669"/>
    <property type="project" value="UniProtKB-KW"/>
</dbReference>
<evidence type="ECO:0000256" key="1">
    <source>
        <dbReference type="ARBA" id="ARBA00008857"/>
    </source>
</evidence>
<evidence type="ECO:0000313" key="6">
    <source>
        <dbReference type="EMBL" id="GIH16152.1"/>
    </source>
</evidence>
<dbReference type="InterPro" id="IPR002104">
    <property type="entry name" value="Integrase_catalytic"/>
</dbReference>
<dbReference type="EMBL" id="BONZ01000039">
    <property type="protein sequence ID" value="GIH16152.1"/>
    <property type="molecule type" value="Genomic_DNA"/>
</dbReference>
<dbReference type="PROSITE" id="PS51898">
    <property type="entry name" value="TYR_RECOMBINASE"/>
    <property type="match status" value="1"/>
</dbReference>
<dbReference type="Gene3D" id="1.10.150.130">
    <property type="match status" value="1"/>
</dbReference>
<dbReference type="PANTHER" id="PTHR30349">
    <property type="entry name" value="PHAGE INTEGRASE-RELATED"/>
    <property type="match status" value="1"/>
</dbReference>
<dbReference type="Gene3D" id="1.10.443.10">
    <property type="entry name" value="Intergrase catalytic core"/>
    <property type="match status" value="1"/>
</dbReference>
<dbReference type="RefSeq" id="WP_239133785.1">
    <property type="nucleotide sequence ID" value="NZ_BONZ01000039.1"/>
</dbReference>
<evidence type="ECO:0000256" key="2">
    <source>
        <dbReference type="ARBA" id="ARBA00023125"/>
    </source>
</evidence>
<dbReference type="Pfam" id="PF00589">
    <property type="entry name" value="Phage_integrase"/>
    <property type="match status" value="1"/>
</dbReference>
<accession>A0A8J3VRI1</accession>
<reference evidence="6" key="1">
    <citation type="submission" date="2021-01" db="EMBL/GenBank/DDBJ databases">
        <title>Whole genome shotgun sequence of Rugosimonospora africana NBRC 104875.</title>
        <authorList>
            <person name="Komaki H."/>
            <person name="Tamura T."/>
        </authorList>
    </citation>
    <scope>NUCLEOTIDE SEQUENCE</scope>
    <source>
        <strain evidence="6">NBRC 104875</strain>
    </source>
</reference>
<comment type="similarity">
    <text evidence="1">Belongs to the 'phage' integrase family.</text>
</comment>
<protein>
    <recommendedName>
        <fullName evidence="5">Tyr recombinase domain-containing protein</fullName>
    </recommendedName>
</protein>
<dbReference type="GO" id="GO:0015074">
    <property type="term" value="P:DNA integration"/>
    <property type="evidence" value="ECO:0007669"/>
    <property type="project" value="InterPro"/>
</dbReference>